<evidence type="ECO:0000313" key="4">
    <source>
        <dbReference type="EMBL" id="KXK65420.1"/>
    </source>
</evidence>
<evidence type="ECO:0000256" key="1">
    <source>
        <dbReference type="ARBA" id="ARBA00023015"/>
    </source>
</evidence>
<keyword evidence="2" id="KW-0804">Transcription</keyword>
<accession>A0A136Q443</accession>
<dbReference type="Pfam" id="PF05043">
    <property type="entry name" value="Mga"/>
    <property type="match status" value="1"/>
</dbReference>
<proteinExistence type="predicted"/>
<evidence type="ECO:0000313" key="5">
    <source>
        <dbReference type="Proteomes" id="UP000070366"/>
    </source>
</evidence>
<dbReference type="PANTHER" id="PTHR30185">
    <property type="entry name" value="CRYPTIC BETA-GLUCOSIDE BGL OPERON ANTITERMINATOR"/>
    <property type="match status" value="1"/>
</dbReference>
<dbReference type="OrthoDB" id="2191269at2"/>
<dbReference type="InterPro" id="IPR007737">
    <property type="entry name" value="Mga_HTH"/>
</dbReference>
<evidence type="ECO:0000259" key="3">
    <source>
        <dbReference type="Pfam" id="PF05043"/>
    </source>
</evidence>
<keyword evidence="5" id="KW-1185">Reference proteome</keyword>
<organism evidence="4 5">
    <name type="scientific">Christensenella minuta</name>
    <dbReference type="NCBI Taxonomy" id="626937"/>
    <lineage>
        <taxon>Bacteria</taxon>
        <taxon>Bacillati</taxon>
        <taxon>Bacillota</taxon>
        <taxon>Clostridia</taxon>
        <taxon>Christensenellales</taxon>
        <taxon>Christensenellaceae</taxon>
        <taxon>Christensenella</taxon>
    </lineage>
</organism>
<dbReference type="InterPro" id="IPR050661">
    <property type="entry name" value="BglG_antiterminators"/>
</dbReference>
<protein>
    <submittedName>
        <fullName evidence="4">M protein trans-acting positive regulator</fullName>
    </submittedName>
</protein>
<dbReference type="PANTHER" id="PTHR30185:SF18">
    <property type="entry name" value="TRANSCRIPTIONAL REGULATOR MTLR"/>
    <property type="match status" value="1"/>
</dbReference>
<dbReference type="AlphaFoldDB" id="A0A136Q443"/>
<name>A0A136Q443_9FIRM</name>
<dbReference type="InterPro" id="IPR036388">
    <property type="entry name" value="WH-like_DNA-bd_sf"/>
</dbReference>
<evidence type="ECO:0000256" key="2">
    <source>
        <dbReference type="ARBA" id="ARBA00023163"/>
    </source>
</evidence>
<dbReference type="KEGG" id="cmiu:B1H56_10990"/>
<keyword evidence="1" id="KW-0805">Transcription regulation</keyword>
<reference evidence="4 5" key="1">
    <citation type="submission" date="2016-02" db="EMBL/GenBank/DDBJ databases">
        <authorList>
            <person name="Wen L."/>
            <person name="He K."/>
            <person name="Yang H."/>
        </authorList>
    </citation>
    <scope>NUCLEOTIDE SEQUENCE [LARGE SCALE GENOMIC DNA]</scope>
    <source>
        <strain evidence="4 5">DSM 22607</strain>
    </source>
</reference>
<sequence length="518" mass="58928">MRKFNGWSMALYIEGRNSNSKMTEKRGAGMRSVLSKRDLRQLEFLELLMNCGPVALSRISEETNYPIRTLSADIKQMNAYLWPIQVVTGAEGVTLEIPPGSSIREAYSLLLRQSREYQLISYLFFNEGKTQEEIAEDLFIGVSTLRRMIGAMNHALQSRDMHIHSAPFRVEGDESRISQLYIGLFSELSYDGGSLITARERETLVELCAGMTEEIGMKLNYPDLIRITIWVYVRLGRIKHGHHTNYAKEEAAYFQSKLIENAALCEKFYSVFGVPLTNELLFELFRLFLRKGFAKNYGHMQAIAAASSVHRLLLAGIDELIGRVAKSLEISSKDTAPLRLDLFNITQFADQPTHILYCKEKVFTEGFMRSHGAIAPIIRKNIETVLGQASSSAMYEIFYLLVTHWPSLIEKLKKEAPGITIGLLFDSDIEHAQMIADIIRQYSKVSLQIMIPELEDMNPVSMLCKGIDLLVTDIPELDTPCRETVCIQEYPTSRDWRNVLLAEERIYRQKIMKAQGPA</sequence>
<dbReference type="STRING" id="626937.HMPREF3293_01632"/>
<gene>
    <name evidence="4" type="ORF">HMPREF3293_01632</name>
</gene>
<feature type="domain" description="Mga helix-turn-helix" evidence="3">
    <location>
        <begin position="101"/>
        <end position="185"/>
    </location>
</feature>
<dbReference type="EMBL" id="LSZW01000061">
    <property type="protein sequence ID" value="KXK65420.1"/>
    <property type="molecule type" value="Genomic_DNA"/>
</dbReference>
<dbReference type="Proteomes" id="UP000070366">
    <property type="component" value="Unassembled WGS sequence"/>
</dbReference>
<dbReference type="Gene3D" id="1.10.10.10">
    <property type="entry name" value="Winged helix-like DNA-binding domain superfamily/Winged helix DNA-binding domain"/>
    <property type="match status" value="1"/>
</dbReference>
<comment type="caution">
    <text evidence="4">The sequence shown here is derived from an EMBL/GenBank/DDBJ whole genome shotgun (WGS) entry which is preliminary data.</text>
</comment>